<feature type="signal peptide" evidence="2">
    <location>
        <begin position="1"/>
        <end position="26"/>
    </location>
</feature>
<dbReference type="RefSeq" id="WP_231759184.1">
    <property type="nucleotide sequence ID" value="NZ_CP088953.1"/>
</dbReference>
<evidence type="ECO:0000313" key="3">
    <source>
        <dbReference type="EMBL" id="MCQ3829037.1"/>
    </source>
</evidence>
<proteinExistence type="predicted"/>
<evidence type="ECO:0000256" key="2">
    <source>
        <dbReference type="SAM" id="SignalP"/>
    </source>
</evidence>
<evidence type="ECO:0000256" key="1">
    <source>
        <dbReference type="SAM" id="MobiDB-lite"/>
    </source>
</evidence>
<comment type="caution">
    <text evidence="3">The sequence shown here is derived from an EMBL/GenBank/DDBJ whole genome shotgun (WGS) entry which is preliminary data.</text>
</comment>
<dbReference type="Proteomes" id="UP001205566">
    <property type="component" value="Unassembled WGS sequence"/>
</dbReference>
<organism evidence="3 4">
    <name type="scientific">Microbulbifer elongatus</name>
    <dbReference type="NCBI Taxonomy" id="86173"/>
    <lineage>
        <taxon>Bacteria</taxon>
        <taxon>Pseudomonadati</taxon>
        <taxon>Pseudomonadota</taxon>
        <taxon>Gammaproteobacteria</taxon>
        <taxon>Cellvibrionales</taxon>
        <taxon>Microbulbiferaceae</taxon>
        <taxon>Microbulbifer</taxon>
    </lineage>
</organism>
<reference evidence="3" key="1">
    <citation type="thesis" date="2020" institute="Technische Universitat Dresden" country="Dresden, Germany">
        <title>The Agarolytic System of Microbulbifer elongatus PORT2, Isolated from Batu Karas, Pangandaran West Java Indonesia.</title>
        <authorList>
            <person name="Anggraeni S.R."/>
        </authorList>
    </citation>
    <scope>NUCLEOTIDE SEQUENCE</scope>
    <source>
        <strain evidence="3">PORT2</strain>
    </source>
</reference>
<dbReference type="PROSITE" id="PS51257">
    <property type="entry name" value="PROKAR_LIPOPROTEIN"/>
    <property type="match status" value="1"/>
</dbReference>
<feature type="compositionally biased region" description="Basic residues" evidence="1">
    <location>
        <begin position="81"/>
        <end position="90"/>
    </location>
</feature>
<feature type="chain" id="PRO_5047450637" description="YHYH domain-containing protein" evidence="2">
    <location>
        <begin position="27"/>
        <end position="90"/>
    </location>
</feature>
<keyword evidence="2" id="KW-0732">Signal</keyword>
<accession>A0ABT1P0H2</accession>
<evidence type="ECO:0008006" key="5">
    <source>
        <dbReference type="Google" id="ProtNLM"/>
    </source>
</evidence>
<keyword evidence="4" id="KW-1185">Reference proteome</keyword>
<name>A0ABT1P0H2_9GAMM</name>
<gene>
    <name evidence="3" type="ORF">HXX02_06245</name>
</gene>
<evidence type="ECO:0000313" key="4">
    <source>
        <dbReference type="Proteomes" id="UP001205566"/>
    </source>
</evidence>
<feature type="region of interest" description="Disordered" evidence="1">
    <location>
        <begin position="64"/>
        <end position="90"/>
    </location>
</feature>
<protein>
    <recommendedName>
        <fullName evidence="5">YHYH domain-containing protein</fullName>
    </recommendedName>
</protein>
<dbReference type="EMBL" id="JACASI010000015">
    <property type="protein sequence ID" value="MCQ3829037.1"/>
    <property type="molecule type" value="Genomic_DNA"/>
</dbReference>
<sequence length="90" mass="9928">MKRSLGGLTGALGAAALLTLTGCTSMEDMTGTTTAVNRTGESPGYYSVKGRYYHCHQNGKCHNVRNPSYYQRGSGDYRHDLPHHRVNQPR</sequence>